<proteinExistence type="predicted"/>
<gene>
    <name evidence="1" type="ORF">J2T15_002002</name>
</gene>
<evidence type="ECO:0000313" key="1">
    <source>
        <dbReference type="EMBL" id="MDQ0112567.1"/>
    </source>
</evidence>
<protein>
    <submittedName>
        <fullName evidence="1">Uncharacterized protein</fullName>
    </submittedName>
</protein>
<keyword evidence="2" id="KW-1185">Reference proteome</keyword>
<organism evidence="1 2">
    <name type="scientific">Paenibacillus harenae</name>
    <dbReference type="NCBI Taxonomy" id="306543"/>
    <lineage>
        <taxon>Bacteria</taxon>
        <taxon>Bacillati</taxon>
        <taxon>Bacillota</taxon>
        <taxon>Bacilli</taxon>
        <taxon>Bacillales</taxon>
        <taxon>Paenibacillaceae</taxon>
        <taxon>Paenibacillus</taxon>
    </lineage>
</organism>
<reference evidence="1 2" key="1">
    <citation type="submission" date="2023-07" db="EMBL/GenBank/DDBJ databases">
        <title>Sorghum-associated microbial communities from plants grown in Nebraska, USA.</title>
        <authorList>
            <person name="Schachtman D."/>
        </authorList>
    </citation>
    <scope>NUCLEOTIDE SEQUENCE [LARGE SCALE GENOMIC DNA]</scope>
    <source>
        <strain evidence="1 2">CC482</strain>
    </source>
</reference>
<dbReference type="EMBL" id="JAUSSU010000003">
    <property type="protein sequence ID" value="MDQ0112567.1"/>
    <property type="molecule type" value="Genomic_DNA"/>
</dbReference>
<dbReference type="RefSeq" id="WP_307203438.1">
    <property type="nucleotide sequence ID" value="NZ_JAUSSU010000003.1"/>
</dbReference>
<evidence type="ECO:0000313" key="2">
    <source>
        <dbReference type="Proteomes" id="UP001229346"/>
    </source>
</evidence>
<accession>A0ABT9TYX4</accession>
<dbReference type="Proteomes" id="UP001229346">
    <property type="component" value="Unassembled WGS sequence"/>
</dbReference>
<name>A0ABT9TYX4_PAEHA</name>
<sequence>MALVKTIVWDNRDVQWKSETVCSVRAKKIHGELFMQLNTYGSSDREMKGISSQAMTFDSQSAILLRDVLLKIYPLNPTETPNNPPNH</sequence>
<comment type="caution">
    <text evidence="1">The sequence shown here is derived from an EMBL/GenBank/DDBJ whole genome shotgun (WGS) entry which is preliminary data.</text>
</comment>